<evidence type="ECO:0000256" key="2">
    <source>
        <dbReference type="ARBA" id="ARBA00009868"/>
    </source>
</evidence>
<dbReference type="PANTHER" id="PTHR47114:SF2">
    <property type="entry name" value="OLIGODENDROCYTE-MYELIN GLYCOPROTEIN"/>
    <property type="match status" value="1"/>
</dbReference>
<dbReference type="RefSeq" id="WP_000484277.1">
    <property type="nucleotide sequence ID" value="NZ_ABHU01000036.1"/>
</dbReference>
<dbReference type="SMR" id="A0A0H3PKT7"/>
<name>A0A0H3PKT7_ECO5C</name>
<reference evidence="5 6" key="1">
    <citation type="journal article" date="2011" name="Appl. Environ. Microbiol.">
        <title>Genome signatures of Escherichia coli O157:H7 isolates from the bovine host reservoir.</title>
        <authorList>
            <person name="Eppinger M."/>
            <person name="Mammel M.K."/>
            <person name="Leclerc J.E."/>
            <person name="Ravel J."/>
            <person name="Cebula T.A."/>
        </authorList>
    </citation>
    <scope>NUCLEOTIDE SEQUENCE [LARGE SCALE GENOMIC DNA]</scope>
    <source>
        <strain evidence="5 6">EC869</strain>
    </source>
</reference>
<organism evidence="5 6">
    <name type="scientific">Escherichia coli O157:H7 (strain EC869)</name>
    <dbReference type="NCBI Taxonomy" id="478008"/>
    <lineage>
        <taxon>Bacteria</taxon>
        <taxon>Pseudomonadati</taxon>
        <taxon>Pseudomonadota</taxon>
        <taxon>Gammaproteobacteria</taxon>
        <taxon>Enterobacterales</taxon>
        <taxon>Enterobacteriaceae</taxon>
        <taxon>Escherichia</taxon>
    </lineage>
</organism>
<evidence type="ECO:0000313" key="6">
    <source>
        <dbReference type="Proteomes" id="UP000004641"/>
    </source>
</evidence>
<comment type="similarity">
    <text evidence="2">Belongs to the LRR-containing bacterial E3 ligase family.</text>
</comment>
<comment type="caution">
    <text evidence="5">The sequence shown here is derived from an EMBL/GenBank/DDBJ whole genome shotgun (WGS) entry which is preliminary data.</text>
</comment>
<dbReference type="BioCyc" id="ECOL478008-HMP:G76-482084-MONOMER"/>
<dbReference type="EMBL" id="ABHU01000036">
    <property type="protein sequence ID" value="EDU88639.1"/>
    <property type="molecule type" value="Genomic_DNA"/>
</dbReference>
<dbReference type="SUPFAM" id="SSF52058">
    <property type="entry name" value="L domain-like"/>
    <property type="match status" value="1"/>
</dbReference>
<evidence type="ECO:0000256" key="4">
    <source>
        <dbReference type="ARBA" id="ARBA00022737"/>
    </source>
</evidence>
<dbReference type="PANTHER" id="PTHR47114">
    <property type="match status" value="1"/>
</dbReference>
<keyword evidence="3" id="KW-0433">Leucine-rich repeat</keyword>
<evidence type="ECO:0000256" key="1">
    <source>
        <dbReference type="ARBA" id="ARBA00004613"/>
    </source>
</evidence>
<dbReference type="AlphaFoldDB" id="A0A0H3PKT7"/>
<dbReference type="InterPro" id="IPR032675">
    <property type="entry name" value="LRR_dom_sf"/>
</dbReference>
<dbReference type="SMART" id="SM00364">
    <property type="entry name" value="LRR_BAC"/>
    <property type="match status" value="3"/>
</dbReference>
<gene>
    <name evidence="5" type="ORF">ECH7EC869_2248</name>
</gene>
<dbReference type="Gene3D" id="3.80.10.10">
    <property type="entry name" value="Ribonuclease Inhibitor"/>
    <property type="match status" value="1"/>
</dbReference>
<protein>
    <recommendedName>
        <fullName evidence="7">Leucine-rich repeat domain-containing protein</fullName>
    </recommendedName>
</protein>
<proteinExistence type="inferred from homology"/>
<accession>A0A0H3PKT7</accession>
<dbReference type="GO" id="GO:0005576">
    <property type="term" value="C:extracellular region"/>
    <property type="evidence" value="ECO:0007669"/>
    <property type="project" value="UniProtKB-SubCell"/>
</dbReference>
<dbReference type="Pfam" id="PF17607">
    <property type="entry name" value="DUF5503"/>
    <property type="match status" value="1"/>
</dbReference>
<evidence type="ECO:0000256" key="3">
    <source>
        <dbReference type="ARBA" id="ARBA00022614"/>
    </source>
</evidence>
<evidence type="ECO:0008006" key="7">
    <source>
        <dbReference type="Google" id="ProtNLM"/>
    </source>
</evidence>
<comment type="subcellular location">
    <subcellularLocation>
        <location evidence="1">Secreted</location>
    </subcellularLocation>
</comment>
<dbReference type="InterPro" id="IPR051071">
    <property type="entry name" value="LRR-bact_E3_ubiq_ligases"/>
</dbReference>
<keyword evidence="4" id="KW-0677">Repeat</keyword>
<dbReference type="InterPro" id="IPR020484">
    <property type="entry name" value="DUF5503"/>
</dbReference>
<evidence type="ECO:0000313" key="5">
    <source>
        <dbReference type="EMBL" id="EDU88639.1"/>
    </source>
</evidence>
<dbReference type="Proteomes" id="UP000004641">
    <property type="component" value="Unassembled WGS sequence"/>
</dbReference>
<sequence length="379" mass="43296">MFPLNDLSLKTQSVQLNKITSNTESTIKQHELVSDDAIINELSSELVSCLGNDKFTPVSEDSNLLNMLSEFKLLREQCFRWGNYTLLFENYGAYDKTGSITIEKSQGEGTLPIRHKLEFISTNIAELLDKLTKITDARLCKGFSDWASSVKEGASNDLKENVDRALVRMFKCVKLHSNELNLSSLSLGSVPPLPEWIEMLSLVYNELDSIQVPESCKELELDFNNLTEFPQVPDGITLISVNNNLISYIDSFPPKAKKIFICHNKLSEIPALPDTAKVFDCSENNIKEIRWFPKNLKEAYIEYNKIEVIPAIPGNLKLLCMKCNPIKEAFLMPWTLTGIRYEISQRKYIVMNPADYDKYSDMVKKHVIDGEEFIIKYYM</sequence>